<dbReference type="Gene3D" id="3.40.50.720">
    <property type="entry name" value="NAD(P)-binding Rossmann-like Domain"/>
    <property type="match status" value="1"/>
</dbReference>
<keyword evidence="2" id="KW-1185">Reference proteome</keyword>
<dbReference type="STRING" id="1396821.SAMN05444515_1249"/>
<gene>
    <name evidence="1" type="ORF">SAMN05444515_1249</name>
</gene>
<name>A0A1H7RL11_9GAMM</name>
<reference evidence="2" key="1">
    <citation type="submission" date="2016-10" db="EMBL/GenBank/DDBJ databases">
        <authorList>
            <person name="Varghese N."/>
            <person name="Submissions S."/>
        </authorList>
    </citation>
    <scope>NUCLEOTIDE SEQUENCE [LARGE SCALE GENOMIC DNA]</scope>
    <source>
        <strain evidence="2">DSM 241</strain>
    </source>
</reference>
<dbReference type="AlphaFoldDB" id="A0A1H7RL11"/>
<accession>A0A1H7RL11</accession>
<dbReference type="EMBL" id="FOAA01000024">
    <property type="protein sequence ID" value="SEL60842.1"/>
    <property type="molecule type" value="Genomic_DNA"/>
</dbReference>
<proteinExistence type="predicted"/>
<dbReference type="Proteomes" id="UP000199256">
    <property type="component" value="Unassembled WGS sequence"/>
</dbReference>
<protein>
    <submittedName>
        <fullName evidence="1">GDP-L-fucose synthase</fullName>
    </submittedName>
</protein>
<sequence length="70" mass="7802">MRALDRPKGNLARVTGFKGRLRFDASRPDGTPRKLLGVGRLEALGWRALIGLEDGLLDAYRWYQSNANCA</sequence>
<dbReference type="Gene3D" id="3.90.25.10">
    <property type="entry name" value="UDP-galactose 4-epimerase, domain 1"/>
    <property type="match status" value="1"/>
</dbReference>
<dbReference type="SUPFAM" id="SSF51735">
    <property type="entry name" value="NAD(P)-binding Rossmann-fold domains"/>
    <property type="match status" value="1"/>
</dbReference>
<organism evidence="1 2">
    <name type="scientific">Ectothiorhodospira marina</name>
    <dbReference type="NCBI Taxonomy" id="1396821"/>
    <lineage>
        <taxon>Bacteria</taxon>
        <taxon>Pseudomonadati</taxon>
        <taxon>Pseudomonadota</taxon>
        <taxon>Gammaproteobacteria</taxon>
        <taxon>Chromatiales</taxon>
        <taxon>Ectothiorhodospiraceae</taxon>
        <taxon>Ectothiorhodospira</taxon>
    </lineage>
</organism>
<dbReference type="InterPro" id="IPR036291">
    <property type="entry name" value="NAD(P)-bd_dom_sf"/>
</dbReference>
<evidence type="ECO:0000313" key="2">
    <source>
        <dbReference type="Proteomes" id="UP000199256"/>
    </source>
</evidence>
<evidence type="ECO:0000313" key="1">
    <source>
        <dbReference type="EMBL" id="SEL60842.1"/>
    </source>
</evidence>